<gene>
    <name evidence="1" type="ORF">PNOK_0206700</name>
</gene>
<name>A0A286UR99_9AGAM</name>
<proteinExistence type="predicted"/>
<accession>A0A286UR99</accession>
<evidence type="ECO:0000313" key="2">
    <source>
        <dbReference type="Proteomes" id="UP000217199"/>
    </source>
</evidence>
<organism evidence="1 2">
    <name type="scientific">Pyrrhoderma noxium</name>
    <dbReference type="NCBI Taxonomy" id="2282107"/>
    <lineage>
        <taxon>Eukaryota</taxon>
        <taxon>Fungi</taxon>
        <taxon>Dikarya</taxon>
        <taxon>Basidiomycota</taxon>
        <taxon>Agaricomycotina</taxon>
        <taxon>Agaricomycetes</taxon>
        <taxon>Hymenochaetales</taxon>
        <taxon>Hymenochaetaceae</taxon>
        <taxon>Pyrrhoderma</taxon>
    </lineage>
</organism>
<protein>
    <submittedName>
        <fullName evidence="1">Uncharacterized protein</fullName>
    </submittedName>
</protein>
<keyword evidence="2" id="KW-1185">Reference proteome</keyword>
<evidence type="ECO:0000313" key="1">
    <source>
        <dbReference type="EMBL" id="PAV22110.1"/>
    </source>
</evidence>
<comment type="caution">
    <text evidence="1">The sequence shown here is derived from an EMBL/GenBank/DDBJ whole genome shotgun (WGS) entry which is preliminary data.</text>
</comment>
<dbReference type="Proteomes" id="UP000217199">
    <property type="component" value="Unassembled WGS sequence"/>
</dbReference>
<dbReference type="AlphaFoldDB" id="A0A286UR99"/>
<reference evidence="1 2" key="1">
    <citation type="journal article" date="2017" name="Mol. Ecol.">
        <title>Comparative and population genomic landscape of Phellinus noxius: A hypervariable fungus causing root rot in trees.</title>
        <authorList>
            <person name="Chung C.L."/>
            <person name="Lee T.J."/>
            <person name="Akiba M."/>
            <person name="Lee H.H."/>
            <person name="Kuo T.H."/>
            <person name="Liu D."/>
            <person name="Ke H.M."/>
            <person name="Yokoi T."/>
            <person name="Roa M.B."/>
            <person name="Lu M.J."/>
            <person name="Chang Y.Y."/>
            <person name="Ann P.J."/>
            <person name="Tsai J.N."/>
            <person name="Chen C.Y."/>
            <person name="Tzean S.S."/>
            <person name="Ota Y."/>
            <person name="Hattori T."/>
            <person name="Sahashi N."/>
            <person name="Liou R.F."/>
            <person name="Kikuchi T."/>
            <person name="Tsai I.J."/>
        </authorList>
    </citation>
    <scope>NUCLEOTIDE SEQUENCE [LARGE SCALE GENOMIC DNA]</scope>
    <source>
        <strain evidence="1 2">FFPRI411160</strain>
    </source>
</reference>
<dbReference type="InParanoid" id="A0A286UR99"/>
<sequence>MERLIDWVTRRRFPCTNLVAFGVGAVKVLKSKRSGMGREELDSRAPLVLLCMGRLATGRNIIELFFRPPAAHSSFPPSILILSTFHSHLFFFISNPSFHLLFISLDSP</sequence>
<dbReference type="EMBL" id="NBII01000002">
    <property type="protein sequence ID" value="PAV22110.1"/>
    <property type="molecule type" value="Genomic_DNA"/>
</dbReference>